<dbReference type="STRING" id="797419.SAMN05216556_10965"/>
<organism evidence="1 2">
    <name type="scientific">Aequorivita viscosa</name>
    <dbReference type="NCBI Taxonomy" id="797419"/>
    <lineage>
        <taxon>Bacteria</taxon>
        <taxon>Pseudomonadati</taxon>
        <taxon>Bacteroidota</taxon>
        <taxon>Flavobacteriia</taxon>
        <taxon>Flavobacteriales</taxon>
        <taxon>Flavobacteriaceae</taxon>
        <taxon>Aequorivita</taxon>
    </lineage>
</organism>
<dbReference type="EMBL" id="FQYV01000008">
    <property type="protein sequence ID" value="SHJ01178.1"/>
    <property type="molecule type" value="Genomic_DNA"/>
</dbReference>
<reference evidence="2" key="1">
    <citation type="submission" date="2016-11" db="EMBL/GenBank/DDBJ databases">
        <authorList>
            <person name="Varghese N."/>
            <person name="Submissions S."/>
        </authorList>
    </citation>
    <scope>NUCLEOTIDE SEQUENCE [LARGE SCALE GENOMIC DNA]</scope>
    <source>
        <strain evidence="2">DSM 26349</strain>
    </source>
</reference>
<evidence type="ECO:0008006" key="3">
    <source>
        <dbReference type="Google" id="ProtNLM"/>
    </source>
</evidence>
<sequence>MWLFNSRFLIVALILVTAPVFSSELGFKGYVVSYSDDEKSERWANYLYNHLSNRAEDKTIVLLQKVSKEKSIKRGYKSLFIQVSSGLQFDYCIQNSAEQLDIRAQNDRSALWIIYQVIGNISIEDNRINAADFPPPMINLSNSCKNFDFEYREPHFAPNLQTDFAPILGTNNVETDWGIWGHNVSRIVNKYEDENLYALVEGKRVESQLCFSSPQFFEHIRYFIIDNYGRGDETSNYFMISPQDNNLVCTCSECSKLGNTSSNATPAVSKLVLRLSEHFPDHRFYMTAYRTTASPPTFKLPKNSGVFISTIKLPKGIKLNKKQSKTSQFLNQLNEWRSITDNIYLWDYAANYDDYLTPIPVLFGLQQHLQFFKNNGVKGVFINGSGYDYSSFDGMKTYVIAALMMDTQANVEELCRRYFVSEFPVSGNLLANYYLSLEQNYAEKNKAYNLYGGMRDNLKTYLDATKFITFYEAVETLLPIIRGEEWNKLLKLYTTLTFTRLQIAYTTTTGKWGYGIVNGNKLIVKPEISEYVNLLGRYVAYSDMANYDEIGNTLEEYTAEWNALIAKHSFQNALLGEKIELLSKPDEGFESVSLLNDGTPGFPQDYLQGWYLFSGDKLQLQFSTTNLQNTNTLRLRFLNNPRQGLLSPEKIEILADGKPLKMIASNKIKIVGNTASCDIDIDFSKMKNVVIKMTPKEAKKSIIACDEVQILKL</sequence>
<proteinExistence type="predicted"/>
<dbReference type="Proteomes" id="UP000184172">
    <property type="component" value="Unassembled WGS sequence"/>
</dbReference>
<dbReference type="AlphaFoldDB" id="A0A1M6FU11"/>
<evidence type="ECO:0000313" key="1">
    <source>
        <dbReference type="EMBL" id="SHJ01178.1"/>
    </source>
</evidence>
<dbReference type="PANTHER" id="PTHR47406">
    <property type="entry name" value="COAGULATION FACTOR 5/8 TYPE, C-TERMINAL"/>
    <property type="match status" value="1"/>
</dbReference>
<accession>A0A1M6FU11</accession>
<protein>
    <recommendedName>
        <fullName evidence="3">DUF4838 domain-containing protein</fullName>
    </recommendedName>
</protein>
<dbReference type="PANTHER" id="PTHR47406:SF2">
    <property type="entry name" value="ALPHA GLUCURONIDASE N-TERMINAL DOMAIN-CONTAINING PROTEIN"/>
    <property type="match status" value="1"/>
</dbReference>
<dbReference type="Pfam" id="PF16126">
    <property type="entry name" value="DUF4838"/>
    <property type="match status" value="1"/>
</dbReference>
<gene>
    <name evidence="1" type="ORF">SAMN04487908_10851</name>
</gene>
<dbReference type="InterPro" id="IPR032287">
    <property type="entry name" value="DUF4838"/>
</dbReference>
<keyword evidence="2" id="KW-1185">Reference proteome</keyword>
<evidence type="ECO:0000313" key="2">
    <source>
        <dbReference type="Proteomes" id="UP000184172"/>
    </source>
</evidence>
<name>A0A1M6FU11_9FLAO</name>